<accession>A0A6A6DZ79</accession>
<dbReference type="Gene3D" id="1.10.510.10">
    <property type="entry name" value="Transferase(Phosphotransferase) domain 1"/>
    <property type="match status" value="1"/>
</dbReference>
<evidence type="ECO:0000313" key="3">
    <source>
        <dbReference type="Proteomes" id="UP000800200"/>
    </source>
</evidence>
<feature type="domain" description="Protein kinase" evidence="1">
    <location>
        <begin position="1"/>
        <end position="101"/>
    </location>
</feature>
<dbReference type="EMBL" id="ML994645">
    <property type="protein sequence ID" value="KAF2182956.1"/>
    <property type="molecule type" value="Genomic_DNA"/>
</dbReference>
<dbReference type="Proteomes" id="UP000800200">
    <property type="component" value="Unassembled WGS sequence"/>
</dbReference>
<dbReference type="GO" id="GO:0004672">
    <property type="term" value="F:protein kinase activity"/>
    <property type="evidence" value="ECO:0007669"/>
    <property type="project" value="InterPro"/>
</dbReference>
<dbReference type="PROSITE" id="PS50011">
    <property type="entry name" value="PROTEIN_KINASE_DOM"/>
    <property type="match status" value="1"/>
</dbReference>
<evidence type="ECO:0000313" key="2">
    <source>
        <dbReference type="EMBL" id="KAF2182956.1"/>
    </source>
</evidence>
<evidence type="ECO:0000259" key="1">
    <source>
        <dbReference type="PROSITE" id="PS50011"/>
    </source>
</evidence>
<dbReference type="SUPFAM" id="SSF56112">
    <property type="entry name" value="Protein kinase-like (PK-like)"/>
    <property type="match status" value="1"/>
</dbReference>
<reference evidence="2" key="1">
    <citation type="journal article" date="2020" name="Stud. Mycol.">
        <title>101 Dothideomycetes genomes: a test case for predicting lifestyles and emergence of pathogens.</title>
        <authorList>
            <person name="Haridas S."/>
            <person name="Albert R."/>
            <person name="Binder M."/>
            <person name="Bloem J."/>
            <person name="Labutti K."/>
            <person name="Salamov A."/>
            <person name="Andreopoulos B."/>
            <person name="Baker S."/>
            <person name="Barry K."/>
            <person name="Bills G."/>
            <person name="Bluhm B."/>
            <person name="Cannon C."/>
            <person name="Castanera R."/>
            <person name="Culley D."/>
            <person name="Daum C."/>
            <person name="Ezra D."/>
            <person name="Gonzalez J."/>
            <person name="Henrissat B."/>
            <person name="Kuo A."/>
            <person name="Liang C."/>
            <person name="Lipzen A."/>
            <person name="Lutzoni F."/>
            <person name="Magnuson J."/>
            <person name="Mondo S."/>
            <person name="Nolan M."/>
            <person name="Ohm R."/>
            <person name="Pangilinan J."/>
            <person name="Park H.-J."/>
            <person name="Ramirez L."/>
            <person name="Alfaro M."/>
            <person name="Sun H."/>
            <person name="Tritt A."/>
            <person name="Yoshinaga Y."/>
            <person name="Zwiers L.-H."/>
            <person name="Turgeon B."/>
            <person name="Goodwin S."/>
            <person name="Spatafora J."/>
            <person name="Crous P."/>
            <person name="Grigoriev I."/>
        </authorList>
    </citation>
    <scope>NUCLEOTIDE SEQUENCE</scope>
    <source>
        <strain evidence="2">CBS 207.26</strain>
    </source>
</reference>
<name>A0A6A6DZ79_9PEZI</name>
<dbReference type="GO" id="GO:0005524">
    <property type="term" value="F:ATP binding"/>
    <property type="evidence" value="ECO:0007669"/>
    <property type="project" value="InterPro"/>
</dbReference>
<dbReference type="InterPro" id="IPR011009">
    <property type="entry name" value="Kinase-like_dom_sf"/>
</dbReference>
<dbReference type="InterPro" id="IPR000719">
    <property type="entry name" value="Prot_kinase_dom"/>
</dbReference>
<keyword evidence="3" id="KW-1185">Reference proteome</keyword>
<sequence>MRPRSMLLDANLALKVADFGGSSLNGAASLVYGSKRFYLDRVWKDSTPCMNLFALGSTIYKIMTSTSPYKDVKSNEVQPLFNSKIFPDLSGVPCGELVERC</sequence>
<dbReference type="AlphaFoldDB" id="A0A6A6DZ79"/>
<organism evidence="2 3">
    <name type="scientific">Zopfia rhizophila CBS 207.26</name>
    <dbReference type="NCBI Taxonomy" id="1314779"/>
    <lineage>
        <taxon>Eukaryota</taxon>
        <taxon>Fungi</taxon>
        <taxon>Dikarya</taxon>
        <taxon>Ascomycota</taxon>
        <taxon>Pezizomycotina</taxon>
        <taxon>Dothideomycetes</taxon>
        <taxon>Dothideomycetes incertae sedis</taxon>
        <taxon>Zopfiaceae</taxon>
        <taxon>Zopfia</taxon>
    </lineage>
</organism>
<proteinExistence type="predicted"/>
<gene>
    <name evidence="2" type="ORF">K469DRAFT_711313</name>
</gene>
<protein>
    <recommendedName>
        <fullName evidence="1">Protein kinase domain-containing protein</fullName>
    </recommendedName>
</protein>